<proteinExistence type="predicted"/>
<comment type="caution">
    <text evidence="2">The sequence shown here is derived from an EMBL/GenBank/DDBJ whole genome shotgun (WGS) entry which is preliminary data.</text>
</comment>
<accession>A0AAV3RU35</accession>
<protein>
    <submittedName>
        <fullName evidence="2">Uncharacterized protein</fullName>
    </submittedName>
</protein>
<dbReference type="EMBL" id="BAABME010029635">
    <property type="protein sequence ID" value="GAA0183934.1"/>
    <property type="molecule type" value="Genomic_DNA"/>
</dbReference>
<feature type="compositionally biased region" description="Basic and acidic residues" evidence="1">
    <location>
        <begin position="42"/>
        <end position="63"/>
    </location>
</feature>
<keyword evidence="3" id="KW-1185">Reference proteome</keyword>
<evidence type="ECO:0000313" key="3">
    <source>
        <dbReference type="Proteomes" id="UP001454036"/>
    </source>
</evidence>
<sequence length="146" mass="16680">MTSDQKQARLCYQSSVPPLNLGAANQESRQKLRGDSGVNKMTNREEDNSPKEKKNLKEAVPHEEVECVPFSEKDPNKNFRVGTNLEFVDVFAWGMEDMPGVNPDVALHRLHVGPMFHPIKQRKRTFSEEKNLAIREEIYVDDVGNQ</sequence>
<organism evidence="2 3">
    <name type="scientific">Lithospermum erythrorhizon</name>
    <name type="common">Purple gromwell</name>
    <name type="synonym">Lithospermum officinale var. erythrorhizon</name>
    <dbReference type="NCBI Taxonomy" id="34254"/>
    <lineage>
        <taxon>Eukaryota</taxon>
        <taxon>Viridiplantae</taxon>
        <taxon>Streptophyta</taxon>
        <taxon>Embryophyta</taxon>
        <taxon>Tracheophyta</taxon>
        <taxon>Spermatophyta</taxon>
        <taxon>Magnoliopsida</taxon>
        <taxon>eudicotyledons</taxon>
        <taxon>Gunneridae</taxon>
        <taxon>Pentapetalae</taxon>
        <taxon>asterids</taxon>
        <taxon>lamiids</taxon>
        <taxon>Boraginales</taxon>
        <taxon>Boraginaceae</taxon>
        <taxon>Boraginoideae</taxon>
        <taxon>Lithospermeae</taxon>
        <taxon>Lithospermum</taxon>
    </lineage>
</organism>
<evidence type="ECO:0000256" key="1">
    <source>
        <dbReference type="SAM" id="MobiDB-lite"/>
    </source>
</evidence>
<name>A0AAV3RU35_LITER</name>
<evidence type="ECO:0000313" key="2">
    <source>
        <dbReference type="EMBL" id="GAA0183934.1"/>
    </source>
</evidence>
<dbReference type="AlphaFoldDB" id="A0AAV3RU35"/>
<feature type="compositionally biased region" description="Polar residues" evidence="1">
    <location>
        <begin position="12"/>
        <end position="27"/>
    </location>
</feature>
<dbReference type="Proteomes" id="UP001454036">
    <property type="component" value="Unassembled WGS sequence"/>
</dbReference>
<reference evidence="2 3" key="1">
    <citation type="submission" date="2024-01" db="EMBL/GenBank/DDBJ databases">
        <title>The complete chloroplast genome sequence of Lithospermum erythrorhizon: insights into the phylogenetic relationship among Boraginaceae species and the maternal lineages of purple gromwells.</title>
        <authorList>
            <person name="Okada T."/>
            <person name="Watanabe K."/>
        </authorList>
    </citation>
    <scope>NUCLEOTIDE SEQUENCE [LARGE SCALE GENOMIC DNA]</scope>
</reference>
<gene>
    <name evidence="2" type="ORF">LIER_42485</name>
</gene>
<feature type="region of interest" description="Disordered" evidence="1">
    <location>
        <begin position="1"/>
        <end position="63"/>
    </location>
</feature>